<comment type="caution">
    <text evidence="6">The sequence shown here is derived from an EMBL/GenBank/DDBJ whole genome shotgun (WGS) entry which is preliminary data.</text>
</comment>
<sequence length="366" mass="38601">MVRAMVMEDFGRIVARDLPRPAAPPGGALIRVLANGICGSDLALYSGEMRNPGGKPPAFPMITGHEPVGEIVEIDDDAARRWDVAVGDRIVVESRARCGVCAGCRDGDDCTDAMIYSLRGLDDHEGLWGGLCEYMCVVGGSNVFKVPVHVSDLDATMFNPLGNAFYWVAETAQVRPGESVLVLGAGQRGLCCAAAAAEAGAARVIVTGLRRDQAKLALAGSFGATDVVIVDEEDTVARVRELLHGRPLDVVVDTVPVAVEPLRDAVELLRPRGRLVLAGVREEGAAPFALERFRIKQLTMHGVSGTTATAVGRAMATIAAGAYPFHLLHSHVMGLGRAVEAIELLGPAGARAEQAPIHVVVRPSEP</sequence>
<evidence type="ECO:0000313" key="7">
    <source>
        <dbReference type="Proteomes" id="UP001500842"/>
    </source>
</evidence>
<dbReference type="SUPFAM" id="SSF50129">
    <property type="entry name" value="GroES-like"/>
    <property type="match status" value="1"/>
</dbReference>
<name>A0ABN2B603_9ACTN</name>
<evidence type="ECO:0000256" key="3">
    <source>
        <dbReference type="ARBA" id="ARBA00022833"/>
    </source>
</evidence>
<dbReference type="Gene3D" id="3.90.180.10">
    <property type="entry name" value="Medium-chain alcohol dehydrogenases, catalytic domain"/>
    <property type="match status" value="1"/>
</dbReference>
<dbReference type="InterPro" id="IPR036291">
    <property type="entry name" value="NAD(P)-bd_dom_sf"/>
</dbReference>
<dbReference type="InterPro" id="IPR013154">
    <property type="entry name" value="ADH-like_N"/>
</dbReference>
<protein>
    <submittedName>
        <fullName evidence="6">Zinc-binding dehydrogenase</fullName>
    </submittedName>
</protein>
<dbReference type="Gene3D" id="3.40.50.720">
    <property type="entry name" value="NAD(P)-binding Rossmann-like Domain"/>
    <property type="match status" value="1"/>
</dbReference>
<evidence type="ECO:0000256" key="4">
    <source>
        <dbReference type="ARBA" id="ARBA00023002"/>
    </source>
</evidence>
<feature type="domain" description="Enoyl reductase (ER)" evidence="5">
    <location>
        <begin position="8"/>
        <end position="361"/>
    </location>
</feature>
<dbReference type="SUPFAM" id="SSF51735">
    <property type="entry name" value="NAD(P)-binding Rossmann-fold domains"/>
    <property type="match status" value="1"/>
</dbReference>
<dbReference type="InterPro" id="IPR050129">
    <property type="entry name" value="Zn_alcohol_dh"/>
</dbReference>
<dbReference type="PANTHER" id="PTHR43401:SF2">
    <property type="entry name" value="L-THREONINE 3-DEHYDROGENASE"/>
    <property type="match status" value="1"/>
</dbReference>
<dbReference type="PANTHER" id="PTHR43401">
    <property type="entry name" value="L-THREONINE 3-DEHYDROGENASE"/>
    <property type="match status" value="1"/>
</dbReference>
<dbReference type="Pfam" id="PF08240">
    <property type="entry name" value="ADH_N"/>
    <property type="match status" value="1"/>
</dbReference>
<evidence type="ECO:0000259" key="5">
    <source>
        <dbReference type="SMART" id="SM00829"/>
    </source>
</evidence>
<keyword evidence="4" id="KW-0560">Oxidoreductase</keyword>
<keyword evidence="2" id="KW-0479">Metal-binding</keyword>
<evidence type="ECO:0000256" key="2">
    <source>
        <dbReference type="ARBA" id="ARBA00022723"/>
    </source>
</evidence>
<keyword evidence="3" id="KW-0862">Zinc</keyword>
<dbReference type="Proteomes" id="UP001500842">
    <property type="component" value="Unassembled WGS sequence"/>
</dbReference>
<dbReference type="SMART" id="SM00829">
    <property type="entry name" value="PKS_ER"/>
    <property type="match status" value="1"/>
</dbReference>
<dbReference type="RefSeq" id="WP_141004207.1">
    <property type="nucleotide sequence ID" value="NZ_BAAAOR010000029.1"/>
</dbReference>
<reference evidence="6 7" key="1">
    <citation type="journal article" date="2019" name="Int. J. Syst. Evol. Microbiol.">
        <title>The Global Catalogue of Microorganisms (GCM) 10K type strain sequencing project: providing services to taxonomists for standard genome sequencing and annotation.</title>
        <authorList>
            <consortium name="The Broad Institute Genomics Platform"/>
            <consortium name="The Broad Institute Genome Sequencing Center for Infectious Disease"/>
            <person name="Wu L."/>
            <person name="Ma J."/>
        </authorList>
    </citation>
    <scope>NUCLEOTIDE SEQUENCE [LARGE SCALE GENOMIC DNA]</scope>
    <source>
        <strain evidence="6 7">JCM 14942</strain>
    </source>
</reference>
<keyword evidence="7" id="KW-1185">Reference proteome</keyword>
<gene>
    <name evidence="6" type="ORF">GCM10009788_39840</name>
</gene>
<comment type="cofactor">
    <cofactor evidence="1">
        <name>Zn(2+)</name>
        <dbReference type="ChEBI" id="CHEBI:29105"/>
    </cofactor>
</comment>
<dbReference type="InterPro" id="IPR013149">
    <property type="entry name" value="ADH-like_C"/>
</dbReference>
<dbReference type="InterPro" id="IPR011032">
    <property type="entry name" value="GroES-like_sf"/>
</dbReference>
<dbReference type="Pfam" id="PF00107">
    <property type="entry name" value="ADH_zinc_N"/>
    <property type="match status" value="1"/>
</dbReference>
<evidence type="ECO:0000256" key="1">
    <source>
        <dbReference type="ARBA" id="ARBA00001947"/>
    </source>
</evidence>
<accession>A0ABN2B603</accession>
<evidence type="ECO:0000313" key="6">
    <source>
        <dbReference type="EMBL" id="GAA1532791.1"/>
    </source>
</evidence>
<proteinExistence type="predicted"/>
<dbReference type="EMBL" id="BAAAOR010000029">
    <property type="protein sequence ID" value="GAA1532791.1"/>
    <property type="molecule type" value="Genomic_DNA"/>
</dbReference>
<dbReference type="InterPro" id="IPR020843">
    <property type="entry name" value="ER"/>
</dbReference>
<organism evidence="6 7">
    <name type="scientific">Nocardioides humi</name>
    <dbReference type="NCBI Taxonomy" id="449461"/>
    <lineage>
        <taxon>Bacteria</taxon>
        <taxon>Bacillati</taxon>
        <taxon>Actinomycetota</taxon>
        <taxon>Actinomycetes</taxon>
        <taxon>Propionibacteriales</taxon>
        <taxon>Nocardioidaceae</taxon>
        <taxon>Nocardioides</taxon>
    </lineage>
</organism>